<dbReference type="PROSITE" id="PS51019">
    <property type="entry name" value="REELIN"/>
    <property type="match status" value="1"/>
</dbReference>
<proteinExistence type="predicted"/>
<feature type="compositionally biased region" description="Polar residues" evidence="1">
    <location>
        <begin position="236"/>
        <end position="245"/>
    </location>
</feature>
<dbReference type="Pfam" id="PF02014">
    <property type="entry name" value="Reeler"/>
    <property type="match status" value="1"/>
</dbReference>
<dbReference type="PANTHER" id="PTHR45828">
    <property type="entry name" value="CYTOCHROME B561/FERRIC REDUCTASE TRANSMEMBRANE"/>
    <property type="match status" value="1"/>
</dbReference>
<dbReference type="InterPro" id="IPR051237">
    <property type="entry name" value="Ferric-chelate_Red/DefProt"/>
</dbReference>
<comment type="caution">
    <text evidence="3">The sequence shown here is derived from an EMBL/GenBank/DDBJ whole genome shotgun (WGS) entry which is preliminary data.</text>
</comment>
<feature type="region of interest" description="Disordered" evidence="1">
    <location>
        <begin position="26"/>
        <end position="52"/>
    </location>
</feature>
<dbReference type="PANTHER" id="PTHR45828:SF51">
    <property type="entry name" value="REELIN DOMAIN-CONTAINING PROTEIN 1"/>
    <property type="match status" value="1"/>
</dbReference>
<dbReference type="AlphaFoldDB" id="A0AA40I502"/>
<dbReference type="Gene3D" id="2.60.40.4060">
    <property type="entry name" value="Reeler domain"/>
    <property type="match status" value="1"/>
</dbReference>
<reference evidence="3" key="1">
    <citation type="submission" date="2023-06" db="EMBL/GenBank/DDBJ databases">
        <title>Reference genome for the Northern bat (Eptesicus nilssonii), a most northern bat species.</title>
        <authorList>
            <person name="Laine V.N."/>
            <person name="Pulliainen A.T."/>
            <person name="Lilley T.M."/>
        </authorList>
    </citation>
    <scope>NUCLEOTIDE SEQUENCE</scope>
    <source>
        <strain evidence="3">BLF_Eptnil</strain>
        <tissue evidence="3">Kidney</tissue>
    </source>
</reference>
<dbReference type="CDD" id="cd08544">
    <property type="entry name" value="Reeler"/>
    <property type="match status" value="1"/>
</dbReference>
<dbReference type="Proteomes" id="UP001177744">
    <property type="component" value="Unassembled WGS sequence"/>
</dbReference>
<dbReference type="GO" id="GO:0016020">
    <property type="term" value="C:membrane"/>
    <property type="evidence" value="ECO:0007669"/>
    <property type="project" value="TreeGrafter"/>
</dbReference>
<name>A0AA40I502_CNENI</name>
<evidence type="ECO:0000259" key="2">
    <source>
        <dbReference type="PROSITE" id="PS51019"/>
    </source>
</evidence>
<sequence>MRVAAAHTGWVCAALGPASCSSAFSHGASTCRPSRGTPGPTTSPSTPAGLPMLRDTVPVTVRSSGDFMGFLPPARRASDHQAAGTFLLVPPHSRRRSCFEEADTVTHADKSPRRSLAFVWKAPAQPVGGVRFLLSVVQSYLFTGRGSSHRLCLSRRAAEPLPMAVRSPAPCCPHWGGGRRMRKGLPQSPRSSLAAAHRYLAVALAGAAEEDSLDPVPASTGVSEFPGDAEAVFQPPSHTATTDSHGQPARRDSNPTLEPSLDVCRLERLVALRRLSTEGFASSPSAHHRTQDDPSFDLSETCLSSDRNEQDKVEASNRTVMRHPLDTNRPTYPQRLWPSGTLAGAGAGAGLAAGAANPTLVFHTSASPGPLTAAGQSEAAGASASFLPRSKHEELERGREMERAAWATPGRPTQGPRLGKREPMPLGDPAQDSPTGNPALPFGHLGHGFGCWPLHCTPSIATSGQGCPSGSLQGCGCQD</sequence>
<feature type="region of interest" description="Disordered" evidence="1">
    <location>
        <begin position="279"/>
        <end position="316"/>
    </location>
</feature>
<feature type="region of interest" description="Disordered" evidence="1">
    <location>
        <begin position="367"/>
        <end position="438"/>
    </location>
</feature>
<feature type="compositionally biased region" description="Basic and acidic residues" evidence="1">
    <location>
        <begin position="390"/>
        <end position="403"/>
    </location>
</feature>
<organism evidence="3 4">
    <name type="scientific">Cnephaeus nilssonii</name>
    <name type="common">Northern bat</name>
    <name type="synonym">Eptesicus nilssonii</name>
    <dbReference type="NCBI Taxonomy" id="3371016"/>
    <lineage>
        <taxon>Eukaryota</taxon>
        <taxon>Metazoa</taxon>
        <taxon>Chordata</taxon>
        <taxon>Craniata</taxon>
        <taxon>Vertebrata</taxon>
        <taxon>Euteleostomi</taxon>
        <taxon>Mammalia</taxon>
        <taxon>Eutheria</taxon>
        <taxon>Laurasiatheria</taxon>
        <taxon>Chiroptera</taxon>
        <taxon>Yangochiroptera</taxon>
        <taxon>Vespertilionidae</taxon>
        <taxon>Cnephaeus</taxon>
    </lineage>
</organism>
<dbReference type="InterPro" id="IPR042307">
    <property type="entry name" value="Reeler_sf"/>
</dbReference>
<protein>
    <recommendedName>
        <fullName evidence="2">Reelin domain-containing protein</fullName>
    </recommendedName>
</protein>
<evidence type="ECO:0000313" key="4">
    <source>
        <dbReference type="Proteomes" id="UP001177744"/>
    </source>
</evidence>
<evidence type="ECO:0000256" key="1">
    <source>
        <dbReference type="SAM" id="MobiDB-lite"/>
    </source>
</evidence>
<feature type="region of interest" description="Disordered" evidence="1">
    <location>
        <begin position="210"/>
        <end position="259"/>
    </location>
</feature>
<gene>
    <name evidence="3" type="ORF">QTO34_015938</name>
</gene>
<dbReference type="InterPro" id="IPR002861">
    <property type="entry name" value="Reeler_dom"/>
</dbReference>
<feature type="compositionally biased region" description="Low complexity" evidence="1">
    <location>
        <begin position="373"/>
        <end position="385"/>
    </location>
</feature>
<dbReference type="EMBL" id="JAULJE010000005">
    <property type="protein sequence ID" value="KAK1343163.1"/>
    <property type="molecule type" value="Genomic_DNA"/>
</dbReference>
<accession>A0AA40I502</accession>
<feature type="compositionally biased region" description="Basic and acidic residues" evidence="1">
    <location>
        <begin position="306"/>
        <end position="315"/>
    </location>
</feature>
<keyword evidence="4" id="KW-1185">Reference proteome</keyword>
<feature type="compositionally biased region" description="Low complexity" evidence="1">
    <location>
        <begin position="32"/>
        <end position="47"/>
    </location>
</feature>
<feature type="domain" description="Reelin" evidence="2">
    <location>
        <begin position="1"/>
        <end position="170"/>
    </location>
</feature>
<evidence type="ECO:0000313" key="3">
    <source>
        <dbReference type="EMBL" id="KAK1343163.1"/>
    </source>
</evidence>